<evidence type="ECO:0000256" key="7">
    <source>
        <dbReference type="ARBA" id="ARBA00048696"/>
    </source>
</evidence>
<keyword evidence="3" id="KW-0547">Nucleotide-binding</keyword>
<dbReference type="RefSeq" id="WP_119371046.1">
    <property type="nucleotide sequence ID" value="NZ_QWLL01000048.1"/>
</dbReference>
<evidence type="ECO:0000259" key="8">
    <source>
        <dbReference type="PROSITE" id="PS51459"/>
    </source>
</evidence>
<proteinExistence type="predicted"/>
<dbReference type="Pfam" id="PF02661">
    <property type="entry name" value="Fic"/>
    <property type="match status" value="1"/>
</dbReference>
<dbReference type="InterPro" id="IPR036597">
    <property type="entry name" value="Fido-like_dom_sf"/>
</dbReference>
<protein>
    <recommendedName>
        <fullName evidence="5">protein adenylyltransferase</fullName>
        <ecNumber evidence="5">2.7.7.108</ecNumber>
    </recommendedName>
</protein>
<evidence type="ECO:0000256" key="6">
    <source>
        <dbReference type="ARBA" id="ARBA00047939"/>
    </source>
</evidence>
<evidence type="ECO:0000256" key="3">
    <source>
        <dbReference type="ARBA" id="ARBA00022741"/>
    </source>
</evidence>
<dbReference type="GO" id="GO:0070733">
    <property type="term" value="F:AMPylase activity"/>
    <property type="evidence" value="ECO:0007669"/>
    <property type="project" value="UniProtKB-EC"/>
</dbReference>
<dbReference type="EMBL" id="QWLL01000048">
    <property type="protein sequence ID" value="RII75718.1"/>
    <property type="molecule type" value="Genomic_DNA"/>
</dbReference>
<dbReference type="AlphaFoldDB" id="A0A399M1T3"/>
<keyword evidence="4" id="KW-0067">ATP-binding</keyword>
<comment type="catalytic activity">
    <reaction evidence="7">
        <text>L-tyrosyl-[protein] + ATP = O-(5'-adenylyl)-L-tyrosyl-[protein] + diphosphate</text>
        <dbReference type="Rhea" id="RHEA:54288"/>
        <dbReference type="Rhea" id="RHEA-COMP:10136"/>
        <dbReference type="Rhea" id="RHEA-COMP:13846"/>
        <dbReference type="ChEBI" id="CHEBI:30616"/>
        <dbReference type="ChEBI" id="CHEBI:33019"/>
        <dbReference type="ChEBI" id="CHEBI:46858"/>
        <dbReference type="ChEBI" id="CHEBI:83624"/>
        <dbReference type="EC" id="2.7.7.108"/>
    </reaction>
</comment>
<dbReference type="PANTHER" id="PTHR39560">
    <property type="entry name" value="PROTEIN ADENYLYLTRANSFERASE FIC-RELATED"/>
    <property type="match status" value="1"/>
</dbReference>
<comment type="catalytic activity">
    <reaction evidence="6">
        <text>L-threonyl-[protein] + ATP = 3-O-(5'-adenylyl)-L-threonyl-[protein] + diphosphate</text>
        <dbReference type="Rhea" id="RHEA:54292"/>
        <dbReference type="Rhea" id="RHEA-COMP:11060"/>
        <dbReference type="Rhea" id="RHEA-COMP:13847"/>
        <dbReference type="ChEBI" id="CHEBI:30013"/>
        <dbReference type="ChEBI" id="CHEBI:30616"/>
        <dbReference type="ChEBI" id="CHEBI:33019"/>
        <dbReference type="ChEBI" id="CHEBI:138113"/>
        <dbReference type="EC" id="2.7.7.108"/>
    </reaction>
</comment>
<comment type="caution">
    <text evidence="9">The sequence shown here is derived from an EMBL/GenBank/DDBJ whole genome shotgun (WGS) entry which is preliminary data.</text>
</comment>
<gene>
    <name evidence="9" type="ORF">D0894_19955</name>
</gene>
<name>A0A399M1T3_9PSED</name>
<evidence type="ECO:0000256" key="5">
    <source>
        <dbReference type="ARBA" id="ARBA00034531"/>
    </source>
</evidence>
<dbReference type="PANTHER" id="PTHR39560:SF1">
    <property type="entry name" value="PROTEIN ADENYLYLTRANSFERASE FIC-RELATED"/>
    <property type="match status" value="1"/>
</dbReference>
<evidence type="ECO:0000256" key="2">
    <source>
        <dbReference type="ARBA" id="ARBA00022695"/>
    </source>
</evidence>
<accession>A0A399M1T3</accession>
<dbReference type="SUPFAM" id="SSF140931">
    <property type="entry name" value="Fic-like"/>
    <property type="match status" value="1"/>
</dbReference>
<evidence type="ECO:0000256" key="1">
    <source>
        <dbReference type="ARBA" id="ARBA00022679"/>
    </source>
</evidence>
<dbReference type="InterPro" id="IPR003812">
    <property type="entry name" value="Fido"/>
</dbReference>
<evidence type="ECO:0000313" key="9">
    <source>
        <dbReference type="EMBL" id="RII75718.1"/>
    </source>
</evidence>
<feature type="domain" description="Fido" evidence="8">
    <location>
        <begin position="54"/>
        <end position="191"/>
    </location>
</feature>
<dbReference type="GO" id="GO:0005524">
    <property type="term" value="F:ATP binding"/>
    <property type="evidence" value="ECO:0007669"/>
    <property type="project" value="UniProtKB-KW"/>
</dbReference>
<reference evidence="9 10" key="1">
    <citation type="submission" date="2018-08" db="EMBL/GenBank/DDBJ databases">
        <title>Draft genome sequence of the cyanotroph, Pseudomonas monteilii BCN3.</title>
        <authorList>
            <person name="Jones L.B."/>
            <person name="Kunz D.A."/>
        </authorList>
    </citation>
    <scope>NUCLEOTIDE SEQUENCE [LARGE SCALE GENOMIC DNA]</scope>
    <source>
        <strain evidence="9 10">BCN3</strain>
    </source>
</reference>
<keyword evidence="1" id="KW-0808">Transferase</keyword>
<dbReference type="Gene3D" id="1.10.3290.10">
    <property type="entry name" value="Fido-like domain"/>
    <property type="match status" value="1"/>
</dbReference>
<keyword evidence="2" id="KW-0548">Nucleotidyltransferase</keyword>
<dbReference type="PROSITE" id="PS51459">
    <property type="entry name" value="FIDO"/>
    <property type="match status" value="1"/>
</dbReference>
<sequence length="198" mass="22956">MRDKYGIEQAPYCYPGSSTLRNKLGILDDTELDRAERLLSAIAAEQIEFELPPYDLNYLRRIHAALFSDLYDWAGQLRTVAISKQDTRFCQPEFMERQAAQVFKRVAAADWYEQMPRDQLIVSIADEYYELNVVHPFRDGNGRAQRILFEHIVYNAGYDISWWAAEPREWVEANIAAYHCNLQPLTAIFARCIGARLA</sequence>
<evidence type="ECO:0000313" key="10">
    <source>
        <dbReference type="Proteomes" id="UP000265875"/>
    </source>
</evidence>
<evidence type="ECO:0000256" key="4">
    <source>
        <dbReference type="ARBA" id="ARBA00022840"/>
    </source>
</evidence>
<dbReference type="Proteomes" id="UP000265875">
    <property type="component" value="Unassembled WGS sequence"/>
</dbReference>
<dbReference type="GO" id="GO:0051302">
    <property type="term" value="P:regulation of cell division"/>
    <property type="evidence" value="ECO:0007669"/>
    <property type="project" value="TreeGrafter"/>
</dbReference>
<organism evidence="9 10">
    <name type="scientific">Pseudomonas monteilii</name>
    <dbReference type="NCBI Taxonomy" id="76759"/>
    <lineage>
        <taxon>Bacteria</taxon>
        <taxon>Pseudomonadati</taxon>
        <taxon>Pseudomonadota</taxon>
        <taxon>Gammaproteobacteria</taxon>
        <taxon>Pseudomonadales</taxon>
        <taxon>Pseudomonadaceae</taxon>
        <taxon>Pseudomonas</taxon>
    </lineage>
</organism>
<dbReference type="EC" id="2.7.7.108" evidence="5"/>